<dbReference type="RefSeq" id="WP_109535219.1">
    <property type="nucleotide sequence ID" value="NZ_QEYD01000017.1"/>
</dbReference>
<proteinExistence type="predicted"/>
<gene>
    <name evidence="1" type="ORF">C4N9_20555</name>
</gene>
<protein>
    <submittedName>
        <fullName evidence="1">Uncharacterized protein</fullName>
    </submittedName>
</protein>
<organism evidence="1 2">
    <name type="scientific">Pararhodobacter marinus</name>
    <dbReference type="NCBI Taxonomy" id="2184063"/>
    <lineage>
        <taxon>Bacteria</taxon>
        <taxon>Pseudomonadati</taxon>
        <taxon>Pseudomonadota</taxon>
        <taxon>Alphaproteobacteria</taxon>
        <taxon>Rhodobacterales</taxon>
        <taxon>Paracoccaceae</taxon>
        <taxon>Pararhodobacter</taxon>
    </lineage>
</organism>
<dbReference type="AlphaFoldDB" id="A0A2U2C453"/>
<sequence length="252" mass="26959">MIRKSDLDAAVDRLIGYRQGALKVIARERQIVLTPAKEKDRLQLMKVRAHAPSSCGPEIPVAPARGITLPYAPQAVRATANGYEPQHVGFSGRDAARASDVFDVMEQQAQRRGGSAPFTPSQVDAGRRYGALVERHSSVGLKCVSVEAQDRGSQGSGGGSYMDAVLAEGDAIRRMEAAIGTGYALEVTRNRGGKRRSITTRALVDMVCIEGLTLTEVLKSHAWSVYGDSVNRAQAALASSLDQMARAAPALR</sequence>
<comment type="caution">
    <text evidence="1">The sequence shown here is derived from an EMBL/GenBank/DDBJ whole genome shotgun (WGS) entry which is preliminary data.</text>
</comment>
<keyword evidence="2" id="KW-1185">Reference proteome</keyword>
<evidence type="ECO:0000313" key="2">
    <source>
        <dbReference type="Proteomes" id="UP000244940"/>
    </source>
</evidence>
<accession>A0A2U2C453</accession>
<dbReference type="Proteomes" id="UP000244940">
    <property type="component" value="Unassembled WGS sequence"/>
</dbReference>
<dbReference type="GeneID" id="94367289"/>
<evidence type="ECO:0000313" key="1">
    <source>
        <dbReference type="EMBL" id="PWE26658.1"/>
    </source>
</evidence>
<dbReference type="EMBL" id="QEYD01000017">
    <property type="protein sequence ID" value="PWE26658.1"/>
    <property type="molecule type" value="Genomic_DNA"/>
</dbReference>
<reference evidence="1 2" key="1">
    <citation type="submission" date="2018-05" db="EMBL/GenBank/DDBJ databases">
        <title>Pararhodobacter marina sp. nov., isolated from deep-sea water of the Indian Ocean.</title>
        <authorList>
            <person name="Lai Q.Sr."/>
            <person name="Liu X."/>
            <person name="Shao Z."/>
        </authorList>
    </citation>
    <scope>NUCLEOTIDE SEQUENCE [LARGE SCALE GENOMIC DNA]</scope>
    <source>
        <strain evidence="1 2">CIC4N-9</strain>
    </source>
</reference>
<dbReference type="OrthoDB" id="7667008at2"/>
<name>A0A2U2C453_9RHOB</name>